<sequence length="85" mass="9287">FSLLGDGPISASPKQVFHLTQLGRYPLRDRLAPQREPSLPRLRAYVREAEKGERFGPPETAPSAVLGGEAPELNQTGFLGVQFQA</sequence>
<feature type="non-terminal residue" evidence="2">
    <location>
        <position position="1"/>
    </location>
</feature>
<dbReference type="EMBL" id="JBFSHR010000396">
    <property type="protein sequence ID" value="MEX6431190.1"/>
    <property type="molecule type" value="Genomic_DNA"/>
</dbReference>
<feature type="region of interest" description="Disordered" evidence="1">
    <location>
        <begin position="49"/>
        <end position="70"/>
    </location>
</feature>
<comment type="caution">
    <text evidence="2">The sequence shown here is derived from an EMBL/GenBank/DDBJ whole genome shotgun (WGS) entry which is preliminary data.</text>
</comment>
<accession>A0ABV3Y6P3</accession>
<protein>
    <submittedName>
        <fullName evidence="2">Uncharacterized protein</fullName>
    </submittedName>
</protein>
<feature type="non-terminal residue" evidence="2">
    <location>
        <position position="85"/>
    </location>
</feature>
<dbReference type="Proteomes" id="UP001560267">
    <property type="component" value="Unassembled WGS sequence"/>
</dbReference>
<evidence type="ECO:0000256" key="1">
    <source>
        <dbReference type="SAM" id="MobiDB-lite"/>
    </source>
</evidence>
<evidence type="ECO:0000313" key="3">
    <source>
        <dbReference type="Proteomes" id="UP001560267"/>
    </source>
</evidence>
<name>A0ABV3Y6P3_9ACTN</name>
<evidence type="ECO:0000313" key="2">
    <source>
        <dbReference type="EMBL" id="MEX6431190.1"/>
    </source>
</evidence>
<keyword evidence="3" id="KW-1185">Reference proteome</keyword>
<organism evidence="2 3">
    <name type="scientific">Ferrimicrobium acidiphilum</name>
    <dbReference type="NCBI Taxonomy" id="121039"/>
    <lineage>
        <taxon>Bacteria</taxon>
        <taxon>Bacillati</taxon>
        <taxon>Actinomycetota</taxon>
        <taxon>Acidimicrobiia</taxon>
        <taxon>Acidimicrobiales</taxon>
        <taxon>Acidimicrobiaceae</taxon>
        <taxon>Ferrimicrobium</taxon>
    </lineage>
</organism>
<dbReference type="RefSeq" id="WP_369085162.1">
    <property type="nucleotide sequence ID" value="NZ_JBFSHR010000396.1"/>
</dbReference>
<reference evidence="2 3" key="1">
    <citation type="submission" date="2024-07" db="EMBL/GenBank/DDBJ databases">
        <title>Draft Genome Sequence of Ferrimicrobium acidiphilum Strain YE2023, Isolated from a Pulp of Bioleach Reactor.</title>
        <authorList>
            <person name="Elkina Y.A."/>
            <person name="Bulaeva A.G."/>
            <person name="Beletsky A.V."/>
            <person name="Mardanov A.V."/>
        </authorList>
    </citation>
    <scope>NUCLEOTIDE SEQUENCE [LARGE SCALE GENOMIC DNA]</scope>
    <source>
        <strain evidence="2 3">YE2023</strain>
    </source>
</reference>
<proteinExistence type="predicted"/>
<gene>
    <name evidence="2" type="ORF">AB6A68_15415</name>
</gene>